<dbReference type="SMART" id="SM00422">
    <property type="entry name" value="HTH_MERR"/>
    <property type="match status" value="1"/>
</dbReference>
<dbReference type="RefSeq" id="WP_067478922.1">
    <property type="nucleotide sequence ID" value="NZ_CP015961.1"/>
</dbReference>
<dbReference type="InterPro" id="IPR000551">
    <property type="entry name" value="MerR-type_HTH_dom"/>
</dbReference>
<dbReference type="InterPro" id="IPR009061">
    <property type="entry name" value="DNA-bd_dom_put_sf"/>
</dbReference>
<keyword evidence="1" id="KW-0238">DNA-binding</keyword>
<name>A0A173LQP4_9ACTN</name>
<dbReference type="PRINTS" id="PR00040">
    <property type="entry name" value="HTHMERR"/>
</dbReference>
<dbReference type="STRING" id="499555.BJL86_3182"/>
<dbReference type="Pfam" id="PF13411">
    <property type="entry name" value="MerR_1"/>
    <property type="match status" value="1"/>
</dbReference>
<dbReference type="KEGG" id="dtm:BJL86_3182"/>
<dbReference type="Gene3D" id="1.10.1660.10">
    <property type="match status" value="1"/>
</dbReference>
<reference evidence="3 4" key="1">
    <citation type="submission" date="2016-06" db="EMBL/GenBank/DDBJ databases">
        <title>Complete genome sequence of a saline-alkali tolerant type strain Dietzia timorensis ID05-A0528T.</title>
        <authorList>
            <person name="Wu X."/>
        </authorList>
    </citation>
    <scope>NUCLEOTIDE SEQUENCE [LARGE SCALE GENOMIC DNA]</scope>
    <source>
        <strain evidence="3 4">ID05-A0528</strain>
    </source>
</reference>
<gene>
    <name evidence="3" type="ORF">BJL86_3182</name>
</gene>
<sequence>MTETAKLAPEFGTGAAQEKLTVAQAAELLGLSAHTIRYYERAGLIAVPRDSAGNRAYGDKELRRLEFLRRMRASGMPMSTLGHYIDLVDEGEDTIPARLALMHTHRERIAGQLRELRAALAATDYKIATYGGTLDGQCDTAAAPNSDDFLPDLDNLFRENK</sequence>
<dbReference type="PANTHER" id="PTHR30204:SF98">
    <property type="entry name" value="HTH-TYPE TRANSCRIPTIONAL REGULATOR ADHR"/>
    <property type="match status" value="1"/>
</dbReference>
<dbReference type="PROSITE" id="PS00552">
    <property type="entry name" value="HTH_MERR_1"/>
    <property type="match status" value="1"/>
</dbReference>
<evidence type="ECO:0000256" key="1">
    <source>
        <dbReference type="ARBA" id="ARBA00023125"/>
    </source>
</evidence>
<feature type="domain" description="HTH merR-type" evidence="2">
    <location>
        <begin position="19"/>
        <end position="87"/>
    </location>
</feature>
<dbReference type="OrthoDB" id="9802944at2"/>
<organism evidence="3 4">
    <name type="scientific">Dietzia timorensis</name>
    <dbReference type="NCBI Taxonomy" id="499555"/>
    <lineage>
        <taxon>Bacteria</taxon>
        <taxon>Bacillati</taxon>
        <taxon>Actinomycetota</taxon>
        <taxon>Actinomycetes</taxon>
        <taxon>Mycobacteriales</taxon>
        <taxon>Dietziaceae</taxon>
        <taxon>Dietzia</taxon>
    </lineage>
</organism>
<protein>
    <submittedName>
        <fullName evidence="3">Putative HTH-type transcriptional regulator</fullName>
    </submittedName>
</protein>
<dbReference type="CDD" id="cd01109">
    <property type="entry name" value="HTH_YyaN"/>
    <property type="match status" value="1"/>
</dbReference>
<evidence type="ECO:0000259" key="2">
    <source>
        <dbReference type="PROSITE" id="PS50937"/>
    </source>
</evidence>
<dbReference type="AlphaFoldDB" id="A0A173LQP4"/>
<evidence type="ECO:0000313" key="4">
    <source>
        <dbReference type="Proteomes" id="UP000186104"/>
    </source>
</evidence>
<dbReference type="SUPFAM" id="SSF46955">
    <property type="entry name" value="Putative DNA-binding domain"/>
    <property type="match status" value="1"/>
</dbReference>
<evidence type="ECO:0000313" key="3">
    <source>
        <dbReference type="EMBL" id="ANI93941.1"/>
    </source>
</evidence>
<keyword evidence="4" id="KW-1185">Reference proteome</keyword>
<dbReference type="Proteomes" id="UP000186104">
    <property type="component" value="Chromosome"/>
</dbReference>
<dbReference type="EMBL" id="CP015961">
    <property type="protein sequence ID" value="ANI93941.1"/>
    <property type="molecule type" value="Genomic_DNA"/>
</dbReference>
<accession>A0A173LQP4</accession>
<dbReference type="GO" id="GO:0003677">
    <property type="term" value="F:DNA binding"/>
    <property type="evidence" value="ECO:0007669"/>
    <property type="project" value="UniProtKB-KW"/>
</dbReference>
<dbReference type="PROSITE" id="PS50937">
    <property type="entry name" value="HTH_MERR_2"/>
    <property type="match status" value="1"/>
</dbReference>
<dbReference type="GO" id="GO:0003700">
    <property type="term" value="F:DNA-binding transcription factor activity"/>
    <property type="evidence" value="ECO:0007669"/>
    <property type="project" value="InterPro"/>
</dbReference>
<dbReference type="InterPro" id="IPR047057">
    <property type="entry name" value="MerR_fam"/>
</dbReference>
<proteinExistence type="predicted"/>
<dbReference type="PANTHER" id="PTHR30204">
    <property type="entry name" value="REDOX-CYCLING DRUG-SENSING TRANSCRIPTIONAL ACTIVATOR SOXR"/>
    <property type="match status" value="1"/>
</dbReference>